<dbReference type="InterPro" id="IPR038056">
    <property type="entry name" value="YjbR-like_sf"/>
</dbReference>
<dbReference type="STRING" id="172713.GCA_001705305_00891"/>
<reference evidence="1 2" key="1">
    <citation type="submission" date="2017-03" db="EMBL/GenBank/DDBJ databases">
        <title>Complete genome sequence of Paenibacillus Kribbensis producing bioflocculants.</title>
        <authorList>
            <person name="Lee H.-G."/>
            <person name="Oh H.-M."/>
        </authorList>
    </citation>
    <scope>NUCLEOTIDE SEQUENCE [LARGE SCALE GENOMIC DNA]</scope>
    <source>
        <strain evidence="1 2">AM49</strain>
    </source>
</reference>
<protein>
    <submittedName>
        <fullName evidence="1">MmcQ-like protein</fullName>
    </submittedName>
</protein>
<dbReference type="InterPro" id="IPR058532">
    <property type="entry name" value="YjbR/MT2646/Rv2570-like"/>
</dbReference>
<keyword evidence="2" id="KW-1185">Reference proteome</keyword>
<dbReference type="RefSeq" id="WP_094156395.1">
    <property type="nucleotide sequence ID" value="NZ_CP020028.1"/>
</dbReference>
<dbReference type="Gene3D" id="3.90.1150.30">
    <property type="match status" value="1"/>
</dbReference>
<dbReference type="Pfam" id="PF04237">
    <property type="entry name" value="YjbR"/>
    <property type="match status" value="1"/>
</dbReference>
<organism evidence="1 2">
    <name type="scientific">Paenibacillus kribbensis</name>
    <dbReference type="NCBI Taxonomy" id="172713"/>
    <lineage>
        <taxon>Bacteria</taxon>
        <taxon>Bacillati</taxon>
        <taxon>Bacillota</taxon>
        <taxon>Bacilli</taxon>
        <taxon>Bacillales</taxon>
        <taxon>Paenibacillaceae</taxon>
        <taxon>Paenibacillus</taxon>
    </lineage>
</organism>
<dbReference type="InterPro" id="IPR007351">
    <property type="entry name" value="YjbR"/>
</dbReference>
<dbReference type="OrthoDB" id="9789813at2"/>
<proteinExistence type="predicted"/>
<dbReference type="PANTHER" id="PTHR35145:SF1">
    <property type="entry name" value="CYTOPLASMIC PROTEIN"/>
    <property type="match status" value="1"/>
</dbReference>
<dbReference type="PANTHER" id="PTHR35145">
    <property type="entry name" value="CYTOPLASMIC PROTEIN-RELATED"/>
    <property type="match status" value="1"/>
</dbReference>
<sequence>MYEEIVAYGLSKKEAVKDYPFGPETLVLKVGGKMFALLTEKDGISHVSLKCDPAIAENLREQNKAIKPGYHLNKKHWNTITVDPAFPLDDLYSMIDHSYELVFKSLTKAQREAITMRIRAAES</sequence>
<accession>A0A222WTD2</accession>
<dbReference type="AlphaFoldDB" id="A0A222WTD2"/>
<gene>
    <name evidence="1" type="ORF">B4V02_21860</name>
</gene>
<dbReference type="Proteomes" id="UP000214666">
    <property type="component" value="Chromosome"/>
</dbReference>
<dbReference type="EMBL" id="CP020028">
    <property type="protein sequence ID" value="ASR49154.1"/>
    <property type="molecule type" value="Genomic_DNA"/>
</dbReference>
<evidence type="ECO:0000313" key="2">
    <source>
        <dbReference type="Proteomes" id="UP000214666"/>
    </source>
</evidence>
<name>A0A222WTD2_9BACL</name>
<evidence type="ECO:0000313" key="1">
    <source>
        <dbReference type="EMBL" id="ASR49154.1"/>
    </source>
</evidence>
<dbReference type="KEGG" id="pkb:B4V02_21860"/>
<dbReference type="SUPFAM" id="SSF142906">
    <property type="entry name" value="YjbR-like"/>
    <property type="match status" value="1"/>
</dbReference>